<evidence type="ECO:0000313" key="3">
    <source>
        <dbReference type="Proteomes" id="UP001320768"/>
    </source>
</evidence>
<accession>A0ABT1L8P8</accession>
<evidence type="ECO:0000313" key="2">
    <source>
        <dbReference type="EMBL" id="MCP8352528.1"/>
    </source>
</evidence>
<keyword evidence="1" id="KW-1133">Transmembrane helix</keyword>
<feature type="transmembrane region" description="Helical" evidence="1">
    <location>
        <begin position="86"/>
        <end position="106"/>
    </location>
</feature>
<feature type="transmembrane region" description="Helical" evidence="1">
    <location>
        <begin position="20"/>
        <end position="46"/>
    </location>
</feature>
<comment type="caution">
    <text evidence="2">The sequence shown here is derived from an EMBL/GenBank/DDBJ whole genome shotgun (WGS) entry which is preliminary data.</text>
</comment>
<protein>
    <submittedName>
        <fullName evidence="2">Uncharacterized protein</fullName>
    </submittedName>
</protein>
<evidence type="ECO:0000256" key="1">
    <source>
        <dbReference type="SAM" id="Phobius"/>
    </source>
</evidence>
<reference evidence="2 3" key="1">
    <citation type="journal article" date="2022" name="Nat. Microbiol.">
        <title>The microbiome of a bacterivorous marine choanoflagellate contains a resource-demanding obligate bacterial associate.</title>
        <authorList>
            <person name="Needham D.M."/>
            <person name="Poirier C."/>
            <person name="Bachy C."/>
            <person name="George E.E."/>
            <person name="Wilken S."/>
            <person name="Yung C.C.M."/>
            <person name="Limardo A.J."/>
            <person name="Morando M."/>
            <person name="Sudek L."/>
            <person name="Malmstrom R.R."/>
            <person name="Keeling P.J."/>
            <person name="Santoro A.E."/>
            <person name="Worden A.Z."/>
        </authorList>
    </citation>
    <scope>NUCLEOTIDE SEQUENCE [LARGE SCALE GENOMIC DNA]</scope>
    <source>
        <strain evidence="2 3">Comchoano-2</strain>
    </source>
</reference>
<name>A0ABT1L8P8_9GAMM</name>
<feature type="transmembrane region" description="Helical" evidence="1">
    <location>
        <begin position="53"/>
        <end position="80"/>
    </location>
</feature>
<dbReference type="RefSeq" id="WP_258569633.1">
    <property type="nucleotide sequence ID" value="NZ_JAKUDN010000002.1"/>
</dbReference>
<keyword evidence="1" id="KW-0812">Transmembrane</keyword>
<keyword evidence="3" id="KW-1185">Reference proteome</keyword>
<dbReference type="EMBL" id="JAKUDN010000002">
    <property type="protein sequence ID" value="MCP8352528.1"/>
    <property type="molecule type" value="Genomic_DNA"/>
</dbReference>
<gene>
    <name evidence="2" type="ORF">MKS91_04420</name>
</gene>
<keyword evidence="1" id="KW-0472">Membrane</keyword>
<organism evidence="2 3">
    <name type="scientific">Candidatus Synchoanobacter obligatus</name>
    <dbReference type="NCBI Taxonomy" id="2919597"/>
    <lineage>
        <taxon>Bacteria</taxon>
        <taxon>Pseudomonadati</taxon>
        <taxon>Pseudomonadota</taxon>
        <taxon>Gammaproteobacteria</taxon>
        <taxon>Candidatus Comchoanobacterales</taxon>
        <taxon>Candidatus Comchoanobacteraceae</taxon>
        <taxon>Candidatus Synchoanobacter</taxon>
    </lineage>
</organism>
<proteinExistence type="predicted"/>
<dbReference type="Proteomes" id="UP001320768">
    <property type="component" value="Unassembled WGS sequence"/>
</dbReference>
<sequence length="159" mass="16908">MIFSVLYSITLASFKLYLNFGLFGSIGFLAILQSFSVGPLLTAIVFGLPCLSIIIASLAATALIQLAFCAIHAGFAFTLLASASHAQFGATVSIGLVNAVPAYAFIKDTISFITQKDVFRFKYSPHPSEALVPVYNASSPQSHRDGSILRSLADLLVSI</sequence>